<protein>
    <submittedName>
        <fullName evidence="2">Uncharacterized protein</fullName>
    </submittedName>
</protein>
<dbReference type="AlphaFoldDB" id="A0A0B2QEF7"/>
<evidence type="ECO:0000256" key="1">
    <source>
        <dbReference type="SAM" id="Phobius"/>
    </source>
</evidence>
<sequence>MVPALANTLLATLHLFLLVFFSINIHIVWHFLCVNLFTKQEQNQQKLRNAVSDVSKEIGRYYNELELEKKLGAIEEVEQAECQCCGMKEDCTTVYITEVQECYCGKWVCGLCSEVVKERVGRSPKVAMQDALNSHRDFCQEYNATTRLNPQLSLTLSMREIAKRSLENRKSVLSITKLSRAISYP</sequence>
<name>A0A0B2QEF7_GLYSO</name>
<feature type="transmembrane region" description="Helical" evidence="1">
    <location>
        <begin position="15"/>
        <end position="38"/>
    </location>
</feature>
<keyword evidence="1" id="KW-0812">Transmembrane</keyword>
<dbReference type="InterPro" id="IPR012876">
    <property type="entry name" value="DUF1677_pln"/>
</dbReference>
<dbReference type="PANTHER" id="PTHR33108:SF14">
    <property type="entry name" value="OS01G0745000 PROTEIN"/>
    <property type="match status" value="1"/>
</dbReference>
<accession>A0A0B2QEF7</accession>
<reference evidence="2" key="1">
    <citation type="submission" date="2014-07" db="EMBL/GenBank/DDBJ databases">
        <title>Identification of a novel salt tolerance gene in wild soybean by whole-genome sequencing.</title>
        <authorList>
            <person name="Lam H.-M."/>
            <person name="Qi X."/>
            <person name="Li M.-W."/>
            <person name="Liu X."/>
            <person name="Xie M."/>
            <person name="Ni M."/>
            <person name="Xu X."/>
        </authorList>
    </citation>
    <scope>NUCLEOTIDE SEQUENCE [LARGE SCALE GENOMIC DNA]</scope>
    <source>
        <tissue evidence="2">Root</tissue>
    </source>
</reference>
<dbReference type="Pfam" id="PF07911">
    <property type="entry name" value="DUF1677"/>
    <property type="match status" value="1"/>
</dbReference>
<organism evidence="2">
    <name type="scientific">Glycine soja</name>
    <name type="common">Wild soybean</name>
    <dbReference type="NCBI Taxonomy" id="3848"/>
    <lineage>
        <taxon>Eukaryota</taxon>
        <taxon>Viridiplantae</taxon>
        <taxon>Streptophyta</taxon>
        <taxon>Embryophyta</taxon>
        <taxon>Tracheophyta</taxon>
        <taxon>Spermatophyta</taxon>
        <taxon>Magnoliopsida</taxon>
        <taxon>eudicotyledons</taxon>
        <taxon>Gunneridae</taxon>
        <taxon>Pentapetalae</taxon>
        <taxon>rosids</taxon>
        <taxon>fabids</taxon>
        <taxon>Fabales</taxon>
        <taxon>Fabaceae</taxon>
        <taxon>Papilionoideae</taxon>
        <taxon>50 kb inversion clade</taxon>
        <taxon>NPAAA clade</taxon>
        <taxon>indigoferoid/millettioid clade</taxon>
        <taxon>Phaseoleae</taxon>
        <taxon>Glycine</taxon>
        <taxon>Glycine subgen. Soja</taxon>
    </lineage>
</organism>
<dbReference type="EMBL" id="KN659929">
    <property type="protein sequence ID" value="KHN18157.1"/>
    <property type="molecule type" value="Genomic_DNA"/>
</dbReference>
<dbReference type="PANTHER" id="PTHR33108">
    <property type="entry name" value="OS01G0745000 PROTEIN"/>
    <property type="match status" value="1"/>
</dbReference>
<dbReference type="Proteomes" id="UP000053555">
    <property type="component" value="Unassembled WGS sequence"/>
</dbReference>
<keyword evidence="1" id="KW-0472">Membrane</keyword>
<keyword evidence="1" id="KW-1133">Transmembrane helix</keyword>
<gene>
    <name evidence="2" type="ORF">glysoja_025047</name>
</gene>
<evidence type="ECO:0000313" key="2">
    <source>
        <dbReference type="EMBL" id="KHN18157.1"/>
    </source>
</evidence>
<proteinExistence type="predicted"/>